<evidence type="ECO:0000313" key="5">
    <source>
        <dbReference type="EMBL" id="AXB43051.1"/>
    </source>
</evidence>
<dbReference type="GO" id="GO:0003700">
    <property type="term" value="F:DNA-binding transcription factor activity"/>
    <property type="evidence" value="ECO:0007669"/>
    <property type="project" value="TreeGrafter"/>
</dbReference>
<proteinExistence type="predicted"/>
<dbReference type="Proteomes" id="UP000250434">
    <property type="component" value="Chromosome"/>
</dbReference>
<dbReference type="KEGG" id="aab:A4R43_11240"/>
<evidence type="ECO:0000256" key="3">
    <source>
        <dbReference type="ARBA" id="ARBA00023163"/>
    </source>
</evidence>
<dbReference type="InterPro" id="IPR036271">
    <property type="entry name" value="Tet_transcr_reg_TetR-rel_C_sf"/>
</dbReference>
<keyword evidence="1" id="KW-0805">Transcription regulation</keyword>
<evidence type="ECO:0000256" key="1">
    <source>
        <dbReference type="ARBA" id="ARBA00023015"/>
    </source>
</evidence>
<protein>
    <submittedName>
        <fullName evidence="5">TetR family transcriptional regulator</fullName>
    </submittedName>
</protein>
<dbReference type="Gene3D" id="1.10.357.10">
    <property type="entry name" value="Tetracycline Repressor, domain 2"/>
    <property type="match status" value="1"/>
</dbReference>
<dbReference type="InterPro" id="IPR009057">
    <property type="entry name" value="Homeodomain-like_sf"/>
</dbReference>
<dbReference type="SUPFAM" id="SSF48498">
    <property type="entry name" value="Tetracyclin repressor-like, C-terminal domain"/>
    <property type="match status" value="1"/>
</dbReference>
<dbReference type="InterPro" id="IPR001647">
    <property type="entry name" value="HTH_TetR"/>
</dbReference>
<keyword evidence="3" id="KW-0804">Transcription</keyword>
<dbReference type="RefSeq" id="WP_113692301.1">
    <property type="nucleotide sequence ID" value="NZ_CP015163.1"/>
</dbReference>
<feature type="domain" description="HTH tetR-type" evidence="4">
    <location>
        <begin position="24"/>
        <end position="70"/>
    </location>
</feature>
<evidence type="ECO:0000259" key="4">
    <source>
        <dbReference type="Pfam" id="PF00440"/>
    </source>
</evidence>
<reference evidence="5 6" key="1">
    <citation type="submission" date="2016-04" db="EMBL/GenBank/DDBJ databases">
        <title>Complete genome sequence and analysis of deep-sea sediment isolate, Amycolatopsis sp. WP1.</title>
        <authorList>
            <person name="Wang H."/>
            <person name="Chen S."/>
            <person name="Wu Q."/>
        </authorList>
    </citation>
    <scope>NUCLEOTIDE SEQUENCE [LARGE SCALE GENOMIC DNA]</scope>
    <source>
        <strain evidence="5 6">WP1</strain>
    </source>
</reference>
<gene>
    <name evidence="5" type="ORF">A4R43_11240</name>
</gene>
<dbReference type="Gene3D" id="1.10.10.60">
    <property type="entry name" value="Homeodomain-like"/>
    <property type="match status" value="1"/>
</dbReference>
<dbReference type="SUPFAM" id="SSF46689">
    <property type="entry name" value="Homeodomain-like"/>
    <property type="match status" value="1"/>
</dbReference>
<keyword evidence="2" id="KW-0238">DNA-binding</keyword>
<dbReference type="InterPro" id="IPR050109">
    <property type="entry name" value="HTH-type_TetR-like_transc_reg"/>
</dbReference>
<dbReference type="EMBL" id="CP015163">
    <property type="protein sequence ID" value="AXB43051.1"/>
    <property type="molecule type" value="Genomic_DNA"/>
</dbReference>
<dbReference type="PANTHER" id="PTHR30055">
    <property type="entry name" value="HTH-TYPE TRANSCRIPTIONAL REGULATOR RUTR"/>
    <property type="match status" value="1"/>
</dbReference>
<dbReference type="Pfam" id="PF00440">
    <property type="entry name" value="TetR_N"/>
    <property type="match status" value="1"/>
</dbReference>
<keyword evidence="6" id="KW-1185">Reference proteome</keyword>
<organism evidence="5 6">
    <name type="scientific">Amycolatopsis albispora</name>
    <dbReference type="NCBI Taxonomy" id="1804986"/>
    <lineage>
        <taxon>Bacteria</taxon>
        <taxon>Bacillati</taxon>
        <taxon>Actinomycetota</taxon>
        <taxon>Actinomycetes</taxon>
        <taxon>Pseudonocardiales</taxon>
        <taxon>Pseudonocardiaceae</taxon>
        <taxon>Amycolatopsis</taxon>
    </lineage>
</organism>
<evidence type="ECO:0000313" key="6">
    <source>
        <dbReference type="Proteomes" id="UP000250434"/>
    </source>
</evidence>
<dbReference type="GO" id="GO:0000976">
    <property type="term" value="F:transcription cis-regulatory region binding"/>
    <property type="evidence" value="ECO:0007669"/>
    <property type="project" value="TreeGrafter"/>
</dbReference>
<dbReference type="AlphaFoldDB" id="A0A344L4S7"/>
<sequence length="210" mass="23225">MQVNEGSQPELGLSVTEAARRAQIIQATIEVIARLGFAKASFARIVEHAGLSSTRMISYHFGSKEELMSATIGTITQLKDEFMTERLAGDRTRAGMLRGFIESEVAFAAAHPEFQRAMNEILGQVWGGEEGGGHMFHEAVLRDMRVGRIERQLRQGQAEGAFGEFDVEVMALSIRQALDGLADRLVREPELDAERYGRELANLFEKATSP</sequence>
<name>A0A344L4S7_9PSEU</name>
<dbReference type="OrthoDB" id="9806334at2"/>
<accession>A0A344L4S7</accession>
<dbReference type="PANTHER" id="PTHR30055:SF240">
    <property type="entry name" value="HTH-TYPE TRANSCRIPTIONAL REGULATOR ACRR"/>
    <property type="match status" value="1"/>
</dbReference>
<evidence type="ECO:0000256" key="2">
    <source>
        <dbReference type="ARBA" id="ARBA00023125"/>
    </source>
</evidence>